<dbReference type="Proteomes" id="UP000299102">
    <property type="component" value="Unassembled WGS sequence"/>
</dbReference>
<evidence type="ECO:0000313" key="3">
    <source>
        <dbReference type="Proteomes" id="UP000299102"/>
    </source>
</evidence>
<accession>A0A4C1XDP6</accession>
<protein>
    <submittedName>
        <fullName evidence="2">Uncharacterized protein</fullName>
    </submittedName>
</protein>
<keyword evidence="3" id="KW-1185">Reference proteome</keyword>
<organism evidence="2 3">
    <name type="scientific">Eumeta variegata</name>
    <name type="common">Bagworm moth</name>
    <name type="synonym">Eumeta japonica</name>
    <dbReference type="NCBI Taxonomy" id="151549"/>
    <lineage>
        <taxon>Eukaryota</taxon>
        <taxon>Metazoa</taxon>
        <taxon>Ecdysozoa</taxon>
        <taxon>Arthropoda</taxon>
        <taxon>Hexapoda</taxon>
        <taxon>Insecta</taxon>
        <taxon>Pterygota</taxon>
        <taxon>Neoptera</taxon>
        <taxon>Endopterygota</taxon>
        <taxon>Lepidoptera</taxon>
        <taxon>Glossata</taxon>
        <taxon>Ditrysia</taxon>
        <taxon>Tineoidea</taxon>
        <taxon>Psychidae</taxon>
        <taxon>Oiketicinae</taxon>
        <taxon>Eumeta</taxon>
    </lineage>
</organism>
<gene>
    <name evidence="2" type="ORF">EVAR_54056_1</name>
</gene>
<proteinExistence type="predicted"/>
<feature type="compositionally biased region" description="Polar residues" evidence="1">
    <location>
        <begin position="30"/>
        <end position="40"/>
    </location>
</feature>
<reference evidence="2 3" key="1">
    <citation type="journal article" date="2019" name="Commun. Biol.">
        <title>The bagworm genome reveals a unique fibroin gene that provides high tensile strength.</title>
        <authorList>
            <person name="Kono N."/>
            <person name="Nakamura H."/>
            <person name="Ohtoshi R."/>
            <person name="Tomita M."/>
            <person name="Numata K."/>
            <person name="Arakawa K."/>
        </authorList>
    </citation>
    <scope>NUCLEOTIDE SEQUENCE [LARGE SCALE GENOMIC DNA]</scope>
</reference>
<evidence type="ECO:0000256" key="1">
    <source>
        <dbReference type="SAM" id="MobiDB-lite"/>
    </source>
</evidence>
<comment type="caution">
    <text evidence="2">The sequence shown here is derived from an EMBL/GenBank/DDBJ whole genome shotgun (WGS) entry which is preliminary data.</text>
</comment>
<evidence type="ECO:0000313" key="2">
    <source>
        <dbReference type="EMBL" id="GBP62031.1"/>
    </source>
</evidence>
<dbReference type="EMBL" id="BGZK01000830">
    <property type="protein sequence ID" value="GBP62031.1"/>
    <property type="molecule type" value="Genomic_DNA"/>
</dbReference>
<dbReference type="AlphaFoldDB" id="A0A4C1XDP6"/>
<feature type="region of interest" description="Disordered" evidence="1">
    <location>
        <begin position="1"/>
        <end position="70"/>
    </location>
</feature>
<sequence>MEIVTGAAGKAGTNGSTSDSHDTERRRNTAHGSYISQGLSSLKREANVTSGPARPAARRRAVYNNRAESRERVSITQHSNLSTTIISIIITRPTRLSRSYFSTLGLRTVT</sequence>
<name>A0A4C1XDP6_EUMVA</name>